<reference evidence="5" key="1">
    <citation type="submission" date="2025-08" db="UniProtKB">
        <authorList>
            <consortium name="Ensembl"/>
        </authorList>
    </citation>
    <scope>IDENTIFICATION</scope>
</reference>
<dbReference type="Gene3D" id="1.10.630.10">
    <property type="entry name" value="Cytochrome P450"/>
    <property type="match status" value="1"/>
</dbReference>
<evidence type="ECO:0000313" key="6">
    <source>
        <dbReference type="Proteomes" id="UP000694559"/>
    </source>
</evidence>
<evidence type="ECO:0000256" key="1">
    <source>
        <dbReference type="ARBA" id="ARBA00001971"/>
    </source>
</evidence>
<evidence type="ECO:0000256" key="2">
    <source>
        <dbReference type="ARBA" id="ARBA00010617"/>
    </source>
</evidence>
<comment type="similarity">
    <text evidence="2">Belongs to the cytochrome P450 family.</text>
</comment>
<dbReference type="SUPFAM" id="SSF48264">
    <property type="entry name" value="Cytochrome P450"/>
    <property type="match status" value="1"/>
</dbReference>
<dbReference type="GO" id="GO:0019373">
    <property type="term" value="P:epoxygenase P450 pathway"/>
    <property type="evidence" value="ECO:0007669"/>
    <property type="project" value="TreeGrafter"/>
</dbReference>
<dbReference type="InterPro" id="IPR036396">
    <property type="entry name" value="Cyt_P450_sf"/>
</dbReference>
<dbReference type="PRINTS" id="PR00463">
    <property type="entry name" value="EP450I"/>
</dbReference>
<evidence type="ECO:0000313" key="5">
    <source>
        <dbReference type="Ensembl" id="ENSNNAP00000028061.1"/>
    </source>
</evidence>
<dbReference type="Pfam" id="PF00067">
    <property type="entry name" value="p450"/>
    <property type="match status" value="1"/>
</dbReference>
<dbReference type="InterPro" id="IPR002401">
    <property type="entry name" value="Cyt_P450_E_grp-I"/>
</dbReference>
<dbReference type="GeneTree" id="ENSGT00940000165584"/>
<protein>
    <submittedName>
        <fullName evidence="5">Uncharacterized protein</fullName>
    </submittedName>
</protein>
<dbReference type="GO" id="GO:0005737">
    <property type="term" value="C:cytoplasm"/>
    <property type="evidence" value="ECO:0007669"/>
    <property type="project" value="TreeGrafter"/>
</dbReference>
<dbReference type="GO" id="GO:0016712">
    <property type="term" value="F:oxidoreductase activity, acting on paired donors, with incorporation or reduction of molecular oxygen, reduced flavin or flavoprotein as one donor, and incorporation of one atom of oxygen"/>
    <property type="evidence" value="ECO:0007669"/>
    <property type="project" value="TreeGrafter"/>
</dbReference>
<reference evidence="5" key="2">
    <citation type="submission" date="2025-09" db="UniProtKB">
        <authorList>
            <consortium name="Ensembl"/>
        </authorList>
    </citation>
    <scope>IDENTIFICATION</scope>
</reference>
<keyword evidence="4" id="KW-0408">Iron</keyword>
<comment type="cofactor">
    <cofactor evidence="1">
        <name>heme</name>
        <dbReference type="ChEBI" id="CHEBI:30413"/>
    </cofactor>
</comment>
<dbReference type="PANTHER" id="PTHR24300:SF389">
    <property type="entry name" value="CYTOCHROME P450 2C20"/>
    <property type="match status" value="1"/>
</dbReference>
<dbReference type="Proteomes" id="UP000694559">
    <property type="component" value="Unplaced"/>
</dbReference>
<proteinExistence type="inferred from homology"/>
<dbReference type="GO" id="GO:0005506">
    <property type="term" value="F:iron ion binding"/>
    <property type="evidence" value="ECO:0007669"/>
    <property type="project" value="InterPro"/>
</dbReference>
<accession>A0A8C7E6X4</accession>
<keyword evidence="3" id="KW-0479">Metal-binding</keyword>
<keyword evidence="6" id="KW-1185">Reference proteome</keyword>
<dbReference type="Ensembl" id="ENSNNAT00000029400.1">
    <property type="protein sequence ID" value="ENSNNAP00000028061.1"/>
    <property type="gene ID" value="ENSNNAG00000018106.1"/>
</dbReference>
<dbReference type="GO" id="GO:0006805">
    <property type="term" value="P:xenobiotic metabolic process"/>
    <property type="evidence" value="ECO:0007669"/>
    <property type="project" value="TreeGrafter"/>
</dbReference>
<dbReference type="InterPro" id="IPR050182">
    <property type="entry name" value="Cytochrome_P450_fam2"/>
</dbReference>
<name>A0A8C7E6X4_NAJNA</name>
<dbReference type="PANTHER" id="PTHR24300">
    <property type="entry name" value="CYTOCHROME P450 508A4-RELATED"/>
    <property type="match status" value="1"/>
</dbReference>
<dbReference type="GO" id="GO:0008392">
    <property type="term" value="F:arachidonate epoxygenase activity"/>
    <property type="evidence" value="ECO:0007669"/>
    <property type="project" value="TreeGrafter"/>
</dbReference>
<organism evidence="5 6">
    <name type="scientific">Naja naja</name>
    <name type="common">Indian cobra</name>
    <dbReference type="NCBI Taxonomy" id="35670"/>
    <lineage>
        <taxon>Eukaryota</taxon>
        <taxon>Metazoa</taxon>
        <taxon>Chordata</taxon>
        <taxon>Craniata</taxon>
        <taxon>Vertebrata</taxon>
        <taxon>Euteleostomi</taxon>
        <taxon>Lepidosauria</taxon>
        <taxon>Squamata</taxon>
        <taxon>Bifurcata</taxon>
        <taxon>Unidentata</taxon>
        <taxon>Episquamata</taxon>
        <taxon>Toxicofera</taxon>
        <taxon>Serpentes</taxon>
        <taxon>Colubroidea</taxon>
        <taxon>Elapidae</taxon>
        <taxon>Elapinae</taxon>
        <taxon>Naja</taxon>
    </lineage>
</organism>
<dbReference type="AlphaFoldDB" id="A0A8C7E6X4"/>
<evidence type="ECO:0000256" key="4">
    <source>
        <dbReference type="ARBA" id="ARBA00023004"/>
    </source>
</evidence>
<sequence length="163" mass="18614">LDSFPSCKCHLFHSIKFQQERAKFPPGPTPWFFLGNLSQISLIHIFDVFCPKLAKKYGPVFTIWLGPKPLVVVCGYEAVKDALITHSEEFGGRSPIPILDEIRIIGEVERWKILRRFTLTTLRNFGMGKKSMAERMSEEAHCLVEKISSFEGDPTLQTIFIDL</sequence>
<dbReference type="GO" id="GO:0020037">
    <property type="term" value="F:heme binding"/>
    <property type="evidence" value="ECO:0007669"/>
    <property type="project" value="InterPro"/>
</dbReference>
<dbReference type="InterPro" id="IPR001128">
    <property type="entry name" value="Cyt_P450"/>
</dbReference>
<evidence type="ECO:0000256" key="3">
    <source>
        <dbReference type="ARBA" id="ARBA00022723"/>
    </source>
</evidence>